<dbReference type="AlphaFoldDB" id="A0A8T1MDA4"/>
<reference evidence="2 3" key="1">
    <citation type="journal article" date="2018" name="Biotechnol. Adv.">
        <title>Improved genomic resources and new bioinformatic workflow for the carcinogenic parasite Clonorchis sinensis: Biotechnological implications.</title>
        <authorList>
            <person name="Wang D."/>
            <person name="Korhonen P.K."/>
            <person name="Gasser R.B."/>
            <person name="Young N.D."/>
        </authorList>
    </citation>
    <scope>NUCLEOTIDE SEQUENCE [LARGE SCALE GENOMIC DNA]</scope>
    <source>
        <strain evidence="2">Cs-k2</strain>
    </source>
</reference>
<evidence type="ECO:0000256" key="1">
    <source>
        <dbReference type="SAM" id="Phobius"/>
    </source>
</evidence>
<dbReference type="Proteomes" id="UP000286415">
    <property type="component" value="Unassembled WGS sequence"/>
</dbReference>
<keyword evidence="1" id="KW-0472">Membrane</keyword>
<sequence>MPPVLLSTSKLAYLTTSRMPFVCVSATGLSSRRQIDQYSTRESKITYLSYGRPVDLSIFSYVSSLSVRIDNFYVQIFSHIQSLTHLLSLMTFVLIFWTM</sequence>
<organism evidence="2 3">
    <name type="scientific">Clonorchis sinensis</name>
    <name type="common">Chinese liver fluke</name>
    <dbReference type="NCBI Taxonomy" id="79923"/>
    <lineage>
        <taxon>Eukaryota</taxon>
        <taxon>Metazoa</taxon>
        <taxon>Spiralia</taxon>
        <taxon>Lophotrochozoa</taxon>
        <taxon>Platyhelminthes</taxon>
        <taxon>Trematoda</taxon>
        <taxon>Digenea</taxon>
        <taxon>Opisthorchiida</taxon>
        <taxon>Opisthorchiata</taxon>
        <taxon>Opisthorchiidae</taxon>
        <taxon>Clonorchis</taxon>
    </lineage>
</organism>
<evidence type="ECO:0000313" key="2">
    <source>
        <dbReference type="EMBL" id="KAG5446958.1"/>
    </source>
</evidence>
<keyword evidence="1" id="KW-0812">Transmembrane</keyword>
<proteinExistence type="predicted"/>
<protein>
    <submittedName>
        <fullName evidence="2">Uncharacterized protein</fullName>
    </submittedName>
</protein>
<dbReference type="EMBL" id="NIRI02000042">
    <property type="protein sequence ID" value="KAG5446958.1"/>
    <property type="molecule type" value="Genomic_DNA"/>
</dbReference>
<evidence type="ECO:0000313" key="3">
    <source>
        <dbReference type="Proteomes" id="UP000286415"/>
    </source>
</evidence>
<feature type="transmembrane region" description="Helical" evidence="1">
    <location>
        <begin position="72"/>
        <end position="97"/>
    </location>
</feature>
<gene>
    <name evidence="2" type="ORF">CSKR_200350</name>
</gene>
<keyword evidence="3" id="KW-1185">Reference proteome</keyword>
<name>A0A8T1MDA4_CLOSI</name>
<reference evidence="2 3" key="2">
    <citation type="journal article" date="2021" name="Genomics">
        <title>High-quality reference genome for Clonorchis sinensis.</title>
        <authorList>
            <person name="Young N.D."/>
            <person name="Stroehlein A.J."/>
            <person name="Kinkar L."/>
            <person name="Wang T."/>
            <person name="Sohn W.M."/>
            <person name="Chang B.C.H."/>
            <person name="Kaur P."/>
            <person name="Weisz D."/>
            <person name="Dudchenko O."/>
            <person name="Aiden E.L."/>
            <person name="Korhonen P.K."/>
            <person name="Gasser R.B."/>
        </authorList>
    </citation>
    <scope>NUCLEOTIDE SEQUENCE [LARGE SCALE GENOMIC DNA]</scope>
    <source>
        <strain evidence="2">Cs-k2</strain>
    </source>
</reference>
<comment type="caution">
    <text evidence="2">The sequence shown here is derived from an EMBL/GenBank/DDBJ whole genome shotgun (WGS) entry which is preliminary data.</text>
</comment>
<keyword evidence="1" id="KW-1133">Transmembrane helix</keyword>
<accession>A0A8T1MDA4</accession>